<dbReference type="PANTHER" id="PTHR35807">
    <property type="entry name" value="TRANSCRIPTIONAL REGULATOR REDD-RELATED"/>
    <property type="match status" value="1"/>
</dbReference>
<reference evidence="7 8" key="1">
    <citation type="submission" date="2021-01" db="EMBL/GenBank/DDBJ databases">
        <title>Whole genome shotgun sequence of Verrucosispora lutea NBRC 106530.</title>
        <authorList>
            <person name="Komaki H."/>
            <person name="Tamura T."/>
        </authorList>
    </citation>
    <scope>NUCLEOTIDE SEQUENCE [LARGE SCALE GENOMIC DNA]</scope>
    <source>
        <strain evidence="7 8">NBRC 106530</strain>
    </source>
</reference>
<dbReference type="PANTHER" id="PTHR35807:SF1">
    <property type="entry name" value="TRANSCRIPTIONAL REGULATOR REDD"/>
    <property type="match status" value="1"/>
</dbReference>
<dbReference type="SMART" id="SM00028">
    <property type="entry name" value="TPR"/>
    <property type="match status" value="4"/>
</dbReference>
<dbReference type="InterPro" id="IPR019734">
    <property type="entry name" value="TPR_rpt"/>
</dbReference>
<evidence type="ECO:0000313" key="8">
    <source>
        <dbReference type="Proteomes" id="UP000643165"/>
    </source>
</evidence>
<proteinExistence type="inferred from homology"/>
<keyword evidence="8" id="KW-1185">Reference proteome</keyword>
<sequence>MRFRILGPLLVGDGDATVTAGRDRAVLAVLLLRANRAVPAEELIDALWEDDPPATARAQLQTCVSRLRQRFARLGLSPELIVTDPVGYAVRTAPGELDSEVFAQSIEVARGMVARGRLVDARGQFRAALRLWRGAALSGIQNASVRRRAQALDEQRLAVLEECVDVELRLGHAAALLDELAENLDRHPLRERLRGQLMLALAAVGRQADALKLYREGRGLYAEELGIEPGAALQELHQRVLAGDLAVAGSERRATVPVRALPRAISDFTGRAETIARLVKEIEEGETRIQLIDGMAGSGKTTLAVHVANRIAERYPDAHLFIDLHGHSERTPLSPSAALATLLRQLGVPAERIPVDLDGRLAIWRTELSDRRALVLLDNAASAAQVAPLLPSGAGCLTLITSRRRLVGLDEGRPSSLPVLDPDEAIELLGRVAGEERIATERAAAAEVVRRCGHLPLAIRLAGARLVHRPRWRVVDLADRLGGARDTLAELAAGQRSVGDAFALSFAQVSPPAQRVFRLLGLYPGIRLDATTAAALADLPLAEAQDMLDELVDAHLVDEPEPGRYRLHDLVREYSRILLADPAHASERHEALGRLLEHHLYVAAALGREVESPGNRRTLRLSDPPRPDLVRADVARGPAWFDDNRSALAAMPALAEAEYPERAWQLARASWRLLYNGGHLDELIETHRVGLRSAQALGDESAQALMLNYLASAHFRRARFAHAIALLQQAVELCRSSGPPDLLRSVLWNLSISNYAEGGPRRGVEYFQAASVVPPGGDQLAARSALLNNMTHLMCTWGRYHEALRLGRQHLLLAREVGDHRQLANAMGHIGTIRHRMGDLEPARRLLRAALLAHRAAKNRFDEGEMLNELGVMERDAGRTDEAATLHRQAFIAMSEAGDLVGQCGSRNLLALAILDQGDVRSAQDLFGRVLLDATRINHRYEQARALDGIARCLRPTDAAAARSHWARALALFEQLDVPEQETVRQSLAELED</sequence>
<organism evidence="7 8">
    <name type="scientific">Micromonospora lutea</name>
    <dbReference type="NCBI Taxonomy" id="419825"/>
    <lineage>
        <taxon>Bacteria</taxon>
        <taxon>Bacillati</taxon>
        <taxon>Actinomycetota</taxon>
        <taxon>Actinomycetes</taxon>
        <taxon>Micromonosporales</taxon>
        <taxon>Micromonosporaceae</taxon>
        <taxon>Micromonospora</taxon>
    </lineage>
</organism>
<dbReference type="Gene3D" id="1.10.10.10">
    <property type="entry name" value="Winged helix-like DNA-binding domain superfamily/Winged helix DNA-binding domain"/>
    <property type="match status" value="2"/>
</dbReference>
<dbReference type="SUPFAM" id="SSF52540">
    <property type="entry name" value="P-loop containing nucleoside triphosphate hydrolases"/>
    <property type="match status" value="1"/>
</dbReference>
<dbReference type="PROSITE" id="PS51755">
    <property type="entry name" value="OMPR_PHOB"/>
    <property type="match status" value="1"/>
</dbReference>
<name>A0ABQ4IV26_9ACTN</name>
<dbReference type="PRINTS" id="PR00364">
    <property type="entry name" value="DISEASERSIST"/>
</dbReference>
<keyword evidence="3 5" id="KW-0238">DNA-binding</keyword>
<evidence type="ECO:0000256" key="2">
    <source>
        <dbReference type="ARBA" id="ARBA00023015"/>
    </source>
</evidence>
<dbReference type="InterPro" id="IPR016032">
    <property type="entry name" value="Sig_transdc_resp-reg_C-effctor"/>
</dbReference>
<dbReference type="SMART" id="SM01043">
    <property type="entry name" value="BTAD"/>
    <property type="match status" value="1"/>
</dbReference>
<dbReference type="Pfam" id="PF00931">
    <property type="entry name" value="NB-ARC"/>
    <property type="match status" value="1"/>
</dbReference>
<evidence type="ECO:0000256" key="1">
    <source>
        <dbReference type="ARBA" id="ARBA00005820"/>
    </source>
</evidence>
<dbReference type="Pfam" id="PF00486">
    <property type="entry name" value="Trans_reg_C"/>
    <property type="match status" value="1"/>
</dbReference>
<dbReference type="InterPro" id="IPR002182">
    <property type="entry name" value="NB-ARC"/>
</dbReference>
<dbReference type="EMBL" id="BOPB01000011">
    <property type="protein sequence ID" value="GIJ21779.1"/>
    <property type="molecule type" value="Genomic_DNA"/>
</dbReference>
<dbReference type="SMART" id="SM00862">
    <property type="entry name" value="Trans_reg_C"/>
    <property type="match status" value="1"/>
</dbReference>
<feature type="domain" description="OmpR/PhoB-type" evidence="6">
    <location>
        <begin position="1"/>
        <end position="92"/>
    </location>
</feature>
<protein>
    <submittedName>
        <fullName evidence="7">SARP family transcriptional regulator</fullName>
    </submittedName>
</protein>
<accession>A0ABQ4IV26</accession>
<feature type="DNA-binding region" description="OmpR/PhoB-type" evidence="5">
    <location>
        <begin position="1"/>
        <end position="92"/>
    </location>
</feature>
<comment type="similarity">
    <text evidence="1">Belongs to the AfsR/DnrI/RedD regulatory family.</text>
</comment>
<dbReference type="InterPro" id="IPR036388">
    <property type="entry name" value="WH-like_DNA-bd_sf"/>
</dbReference>
<evidence type="ECO:0000259" key="6">
    <source>
        <dbReference type="PROSITE" id="PS51755"/>
    </source>
</evidence>
<keyword evidence="2" id="KW-0805">Transcription regulation</keyword>
<dbReference type="InterPro" id="IPR005158">
    <property type="entry name" value="BTAD"/>
</dbReference>
<dbReference type="SUPFAM" id="SSF46894">
    <property type="entry name" value="C-terminal effector domain of the bipartite response regulators"/>
    <property type="match status" value="1"/>
</dbReference>
<keyword evidence="4" id="KW-0804">Transcription</keyword>
<dbReference type="SUPFAM" id="SSF48452">
    <property type="entry name" value="TPR-like"/>
    <property type="match status" value="3"/>
</dbReference>
<dbReference type="CDD" id="cd15831">
    <property type="entry name" value="BTAD"/>
    <property type="match status" value="1"/>
</dbReference>
<dbReference type="InterPro" id="IPR001867">
    <property type="entry name" value="OmpR/PhoB-type_DNA-bd"/>
</dbReference>
<evidence type="ECO:0000256" key="3">
    <source>
        <dbReference type="ARBA" id="ARBA00023125"/>
    </source>
</evidence>
<dbReference type="Gene3D" id="1.25.40.10">
    <property type="entry name" value="Tetratricopeptide repeat domain"/>
    <property type="match status" value="3"/>
</dbReference>
<dbReference type="Pfam" id="PF13374">
    <property type="entry name" value="TPR_10"/>
    <property type="match status" value="1"/>
</dbReference>
<dbReference type="RefSeq" id="WP_203997760.1">
    <property type="nucleotide sequence ID" value="NZ_BOPB01000011.1"/>
</dbReference>
<gene>
    <name evidence="7" type="ORF">Vlu01_24030</name>
</gene>
<dbReference type="Pfam" id="PF13424">
    <property type="entry name" value="TPR_12"/>
    <property type="match status" value="1"/>
</dbReference>
<dbReference type="Gene3D" id="3.40.50.300">
    <property type="entry name" value="P-loop containing nucleotide triphosphate hydrolases"/>
    <property type="match status" value="1"/>
</dbReference>
<dbReference type="Proteomes" id="UP000643165">
    <property type="component" value="Unassembled WGS sequence"/>
</dbReference>
<comment type="caution">
    <text evidence="7">The sequence shown here is derived from an EMBL/GenBank/DDBJ whole genome shotgun (WGS) entry which is preliminary data.</text>
</comment>
<dbReference type="InterPro" id="IPR051677">
    <property type="entry name" value="AfsR-DnrI-RedD_regulator"/>
</dbReference>
<evidence type="ECO:0000256" key="5">
    <source>
        <dbReference type="PROSITE-ProRule" id="PRU01091"/>
    </source>
</evidence>
<evidence type="ECO:0000313" key="7">
    <source>
        <dbReference type="EMBL" id="GIJ21779.1"/>
    </source>
</evidence>
<dbReference type="InterPro" id="IPR011990">
    <property type="entry name" value="TPR-like_helical_dom_sf"/>
</dbReference>
<dbReference type="InterPro" id="IPR027417">
    <property type="entry name" value="P-loop_NTPase"/>
</dbReference>
<dbReference type="Pfam" id="PF03704">
    <property type="entry name" value="BTAD"/>
    <property type="match status" value="1"/>
</dbReference>
<evidence type="ECO:0000256" key="4">
    <source>
        <dbReference type="ARBA" id="ARBA00023163"/>
    </source>
</evidence>